<dbReference type="AlphaFoldDB" id="A0A1B8GF18"/>
<organism evidence="3 4">
    <name type="scientific">Pseudogymnoascus verrucosus</name>
    <dbReference type="NCBI Taxonomy" id="342668"/>
    <lineage>
        <taxon>Eukaryota</taxon>
        <taxon>Fungi</taxon>
        <taxon>Dikarya</taxon>
        <taxon>Ascomycota</taxon>
        <taxon>Pezizomycotina</taxon>
        <taxon>Leotiomycetes</taxon>
        <taxon>Thelebolales</taxon>
        <taxon>Thelebolaceae</taxon>
        <taxon>Pseudogymnoascus</taxon>
    </lineage>
</organism>
<feature type="compositionally biased region" description="Gly residues" evidence="1">
    <location>
        <begin position="63"/>
        <end position="83"/>
    </location>
</feature>
<feature type="signal peptide" evidence="2">
    <location>
        <begin position="1"/>
        <end position="19"/>
    </location>
</feature>
<feature type="chain" id="PRO_5008608517" evidence="2">
    <location>
        <begin position="20"/>
        <end position="114"/>
    </location>
</feature>
<gene>
    <name evidence="3" type="ORF">VE01_07214</name>
</gene>
<dbReference type="RefSeq" id="XP_018128157.1">
    <property type="nucleotide sequence ID" value="XM_018276649.2"/>
</dbReference>
<feature type="region of interest" description="Disordered" evidence="1">
    <location>
        <begin position="59"/>
        <end position="96"/>
    </location>
</feature>
<dbReference type="Proteomes" id="UP000091956">
    <property type="component" value="Unassembled WGS sequence"/>
</dbReference>
<sequence>MKLVILAALLSALQLTALADSTITCSTCPSSTPAAPDIVTRTDAPVTPCSAAVLTAVSDSSTGGAGGSGGGTGGGANATGTGGAQPTPSPNVGGRVMGSAGGAVVLGVVVAFVL</sequence>
<evidence type="ECO:0000256" key="2">
    <source>
        <dbReference type="SAM" id="SignalP"/>
    </source>
</evidence>
<name>A0A1B8GF18_9PEZI</name>
<dbReference type="EMBL" id="KV460243">
    <property type="protein sequence ID" value="OBT94424.1"/>
    <property type="molecule type" value="Genomic_DNA"/>
</dbReference>
<proteinExistence type="predicted"/>
<evidence type="ECO:0000313" key="3">
    <source>
        <dbReference type="EMBL" id="OBT94424.1"/>
    </source>
</evidence>
<protein>
    <submittedName>
        <fullName evidence="3">Uncharacterized protein</fullName>
    </submittedName>
</protein>
<reference evidence="3 4" key="1">
    <citation type="submission" date="2016-03" db="EMBL/GenBank/DDBJ databases">
        <title>Comparative genomics of Pseudogymnoascus destructans, the fungus causing white-nose syndrome of bats.</title>
        <authorList>
            <person name="Palmer J.M."/>
            <person name="Drees K.P."/>
            <person name="Foster J.T."/>
            <person name="Lindner D.L."/>
        </authorList>
    </citation>
    <scope>NUCLEOTIDE SEQUENCE [LARGE SCALE GENOMIC DNA]</scope>
    <source>
        <strain evidence="3 4">UAMH 10579</strain>
    </source>
</reference>
<accession>A0A1B8GF18</accession>
<keyword evidence="4" id="KW-1185">Reference proteome</keyword>
<keyword evidence="2" id="KW-0732">Signal</keyword>
<reference evidence="4" key="2">
    <citation type="journal article" date="2018" name="Nat. Commun.">
        <title>Extreme sensitivity to ultraviolet light in the fungal pathogen causing white-nose syndrome of bats.</title>
        <authorList>
            <person name="Palmer J.M."/>
            <person name="Drees K.P."/>
            <person name="Foster J.T."/>
            <person name="Lindner D.L."/>
        </authorList>
    </citation>
    <scope>NUCLEOTIDE SEQUENCE [LARGE SCALE GENOMIC DNA]</scope>
    <source>
        <strain evidence="4">UAMH 10579</strain>
    </source>
</reference>
<evidence type="ECO:0000313" key="4">
    <source>
        <dbReference type="Proteomes" id="UP000091956"/>
    </source>
</evidence>
<dbReference type="GeneID" id="28840600"/>
<evidence type="ECO:0000256" key="1">
    <source>
        <dbReference type="SAM" id="MobiDB-lite"/>
    </source>
</evidence>